<evidence type="ECO:0000313" key="4">
    <source>
        <dbReference type="EMBL" id="AVO48651.1"/>
    </source>
</evidence>
<dbReference type="PANTHER" id="PTHR40588:SF1">
    <property type="entry name" value="MRNA INTERFERASE TOXIN YAFQ"/>
    <property type="match status" value="1"/>
</dbReference>
<keyword evidence="5" id="KW-1185">Reference proteome</keyword>
<accession>A0A2R3QA65</accession>
<dbReference type="KEGG" id="mela:C6568_04755"/>
<dbReference type="GO" id="GO:0004521">
    <property type="term" value="F:RNA endonuclease activity"/>
    <property type="evidence" value="ECO:0007669"/>
    <property type="project" value="TreeGrafter"/>
</dbReference>
<proteinExistence type="predicted"/>
<dbReference type="InterPro" id="IPR035093">
    <property type="entry name" value="RelE/ParE_toxin_dom_sf"/>
</dbReference>
<dbReference type="Proteomes" id="UP000237925">
    <property type="component" value="Chromosome"/>
</dbReference>
<feature type="region of interest" description="Disordered" evidence="3">
    <location>
        <begin position="1"/>
        <end position="22"/>
    </location>
</feature>
<feature type="active site" description="Proton donor" evidence="2">
    <location>
        <position position="90"/>
    </location>
</feature>
<reference evidence="4 5" key="1">
    <citation type="submission" date="2018-03" db="EMBL/GenBank/DDBJ databases">
        <title>Genome sequencing of Melaminivora sp.</title>
        <authorList>
            <person name="Kim S.-J."/>
            <person name="Heo J."/>
            <person name="Ahn J.-H."/>
            <person name="Kwon S.-W."/>
        </authorList>
    </citation>
    <scope>NUCLEOTIDE SEQUENCE [LARGE SCALE GENOMIC DNA]</scope>
    <source>
        <strain evidence="4 5">SC2-9</strain>
    </source>
</reference>
<gene>
    <name evidence="4" type="ORF">C6568_04755</name>
</gene>
<dbReference type="OrthoDB" id="7030467at2"/>
<sequence>MTRTLEETSQFKRDKKRIKGSGRHDWGKIRAVVVELMNDRPLAPKHRDHDLVGDYVGVRECHVTPDWLLIYDKEGPLATGSLKLIRTGSHSELF</sequence>
<dbReference type="Gene3D" id="3.30.2310.20">
    <property type="entry name" value="RelE-like"/>
    <property type="match status" value="1"/>
</dbReference>
<evidence type="ECO:0000256" key="2">
    <source>
        <dbReference type="PIRSR" id="PIRSR006156-1"/>
    </source>
</evidence>
<keyword evidence="1" id="KW-1277">Toxin-antitoxin system</keyword>
<dbReference type="SUPFAM" id="SSF143011">
    <property type="entry name" value="RelE-like"/>
    <property type="match status" value="1"/>
</dbReference>
<dbReference type="PIRSF" id="PIRSF006156">
    <property type="entry name" value="YafQ"/>
    <property type="match status" value="1"/>
</dbReference>
<dbReference type="InterPro" id="IPR004386">
    <property type="entry name" value="Toxin_YafQ-like"/>
</dbReference>
<dbReference type="InterPro" id="IPR007712">
    <property type="entry name" value="RelE/ParE_toxin"/>
</dbReference>
<evidence type="ECO:0000256" key="3">
    <source>
        <dbReference type="SAM" id="MobiDB-lite"/>
    </source>
</evidence>
<dbReference type="GO" id="GO:0006415">
    <property type="term" value="P:translational termination"/>
    <property type="evidence" value="ECO:0007669"/>
    <property type="project" value="TreeGrafter"/>
</dbReference>
<dbReference type="GO" id="GO:0006402">
    <property type="term" value="P:mRNA catabolic process"/>
    <property type="evidence" value="ECO:0007669"/>
    <property type="project" value="TreeGrafter"/>
</dbReference>
<dbReference type="Pfam" id="PF15738">
    <property type="entry name" value="YafQ_toxin"/>
    <property type="match status" value="1"/>
</dbReference>
<dbReference type="RefSeq" id="WP_106683131.1">
    <property type="nucleotide sequence ID" value="NZ_CP027667.1"/>
</dbReference>
<evidence type="ECO:0000256" key="1">
    <source>
        <dbReference type="ARBA" id="ARBA00022649"/>
    </source>
</evidence>
<evidence type="ECO:0000313" key="5">
    <source>
        <dbReference type="Proteomes" id="UP000237925"/>
    </source>
</evidence>
<dbReference type="PANTHER" id="PTHR40588">
    <property type="entry name" value="MRNA INTERFERASE TOXIN YAFQ"/>
    <property type="match status" value="1"/>
</dbReference>
<dbReference type="AlphaFoldDB" id="A0A2R3QA65"/>
<dbReference type="EMBL" id="CP027667">
    <property type="protein sequence ID" value="AVO48651.1"/>
    <property type="molecule type" value="Genomic_DNA"/>
</dbReference>
<name>A0A2R3QA65_9BURK</name>
<organism evidence="4 5">
    <name type="scientific">Melaminivora suipulveris</name>
    <dbReference type="NCBI Taxonomy" id="2109913"/>
    <lineage>
        <taxon>Bacteria</taxon>
        <taxon>Pseudomonadati</taxon>
        <taxon>Pseudomonadota</taxon>
        <taxon>Betaproteobacteria</taxon>
        <taxon>Burkholderiales</taxon>
        <taxon>Comamonadaceae</taxon>
        <taxon>Melaminivora</taxon>
    </lineage>
</organism>
<dbReference type="NCBIfam" id="TIGR02385">
    <property type="entry name" value="RelE_StbE"/>
    <property type="match status" value="1"/>
</dbReference>
<feature type="compositionally biased region" description="Basic and acidic residues" evidence="3">
    <location>
        <begin position="1"/>
        <end position="12"/>
    </location>
</feature>
<protein>
    <submittedName>
        <fullName evidence="4">Type II toxin-antitoxin system mRNA interferase toxin, RelE/StbE family</fullName>
    </submittedName>
</protein>